<proteinExistence type="predicted"/>
<dbReference type="AlphaFoldDB" id="A0AAV1J705"/>
<organism evidence="1 2">
    <name type="scientific">Leptosia nina</name>
    <dbReference type="NCBI Taxonomy" id="320188"/>
    <lineage>
        <taxon>Eukaryota</taxon>
        <taxon>Metazoa</taxon>
        <taxon>Ecdysozoa</taxon>
        <taxon>Arthropoda</taxon>
        <taxon>Hexapoda</taxon>
        <taxon>Insecta</taxon>
        <taxon>Pterygota</taxon>
        <taxon>Neoptera</taxon>
        <taxon>Endopterygota</taxon>
        <taxon>Lepidoptera</taxon>
        <taxon>Glossata</taxon>
        <taxon>Ditrysia</taxon>
        <taxon>Papilionoidea</taxon>
        <taxon>Pieridae</taxon>
        <taxon>Pierinae</taxon>
        <taxon>Leptosia</taxon>
    </lineage>
</organism>
<accession>A0AAV1J705</accession>
<sequence length="115" mass="12809">MQISRKNTDQTNNEGAEVFGKLLYDEPSGVLSNMILPSLRKRQAQDKAGIRANLKERIRNKSGPRPAHVTIGAHVGKNGENRRFTHVCERVGEAGKTCEETAYWLLSDCDLRGDS</sequence>
<name>A0AAV1J705_9NEOP</name>
<gene>
    <name evidence="1" type="ORF">LNINA_LOCUS4617</name>
</gene>
<comment type="caution">
    <text evidence="1">The sequence shown here is derived from an EMBL/GenBank/DDBJ whole genome shotgun (WGS) entry which is preliminary data.</text>
</comment>
<reference evidence="1 2" key="1">
    <citation type="submission" date="2023-11" db="EMBL/GenBank/DDBJ databases">
        <authorList>
            <person name="Okamura Y."/>
        </authorList>
    </citation>
    <scope>NUCLEOTIDE SEQUENCE [LARGE SCALE GENOMIC DNA]</scope>
</reference>
<dbReference type="EMBL" id="CAVLEF010000006">
    <property type="protein sequence ID" value="CAK1544910.1"/>
    <property type="molecule type" value="Genomic_DNA"/>
</dbReference>
<protein>
    <submittedName>
        <fullName evidence="1">Uncharacterized protein</fullName>
    </submittedName>
</protein>
<keyword evidence="2" id="KW-1185">Reference proteome</keyword>
<dbReference type="Proteomes" id="UP001497472">
    <property type="component" value="Unassembled WGS sequence"/>
</dbReference>
<evidence type="ECO:0000313" key="1">
    <source>
        <dbReference type="EMBL" id="CAK1544910.1"/>
    </source>
</evidence>
<evidence type="ECO:0000313" key="2">
    <source>
        <dbReference type="Proteomes" id="UP001497472"/>
    </source>
</evidence>